<proteinExistence type="predicted"/>
<sequence>MLLCKRWRPETVADGATDCNAWRNFIPGRDFTVFSVANIRIMLEPASKIDIPVLQGMEITIQISCPDIAAPVPGILRAEANIAGHSPSLVRRRCASLDLISF</sequence>
<name>A0A177G4I5_9PROT</name>
<gene>
    <name evidence="1" type="ORF">Amal_03560</name>
</gene>
<accession>A0A177G4I5</accession>
<dbReference type="Proteomes" id="UP000077349">
    <property type="component" value="Unassembled WGS sequence"/>
</dbReference>
<comment type="caution">
    <text evidence="1">The sequence shown here is derived from an EMBL/GenBank/DDBJ whole genome shotgun (WGS) entry which is preliminary data.</text>
</comment>
<evidence type="ECO:0000313" key="1">
    <source>
        <dbReference type="EMBL" id="OAG75268.1"/>
    </source>
</evidence>
<reference evidence="1 2" key="1">
    <citation type="submission" date="2016-03" db="EMBL/GenBank/DDBJ databases">
        <title>Draft genome sequence of Acetobacter malorum CECT 7742, a strain isolated from strawberry vinegar.</title>
        <authorList>
            <person name="Sainz F."/>
            <person name="Mas A."/>
            <person name="Torija M.J."/>
        </authorList>
    </citation>
    <scope>NUCLEOTIDE SEQUENCE [LARGE SCALE GENOMIC DNA]</scope>
    <source>
        <strain evidence="1 2">CECT 7742</strain>
    </source>
</reference>
<protein>
    <submittedName>
        <fullName evidence="1">Uncharacterized protein</fullName>
    </submittedName>
</protein>
<dbReference type="AlphaFoldDB" id="A0A177G4I5"/>
<dbReference type="EMBL" id="LVHD01000081">
    <property type="protein sequence ID" value="OAG75268.1"/>
    <property type="molecule type" value="Genomic_DNA"/>
</dbReference>
<organism evidence="1 2">
    <name type="scientific">Acetobacter malorum</name>
    <dbReference type="NCBI Taxonomy" id="178901"/>
    <lineage>
        <taxon>Bacteria</taxon>
        <taxon>Pseudomonadati</taxon>
        <taxon>Pseudomonadota</taxon>
        <taxon>Alphaproteobacteria</taxon>
        <taxon>Acetobacterales</taxon>
        <taxon>Acetobacteraceae</taxon>
        <taxon>Acetobacter</taxon>
    </lineage>
</organism>
<evidence type="ECO:0000313" key="2">
    <source>
        <dbReference type="Proteomes" id="UP000077349"/>
    </source>
</evidence>